<evidence type="ECO:0000313" key="1">
    <source>
        <dbReference type="EMBL" id="PQO33718.1"/>
    </source>
</evidence>
<dbReference type="RefSeq" id="WP_105355405.1">
    <property type="nucleotide sequence ID" value="NZ_PUIB01000017.1"/>
</dbReference>
<gene>
    <name evidence="1" type="ORF">C5Y98_15915</name>
</gene>
<dbReference type="Proteomes" id="UP000239388">
    <property type="component" value="Unassembled WGS sequence"/>
</dbReference>
<dbReference type="OrthoDB" id="282164at2"/>
<proteinExistence type="predicted"/>
<accession>A0A2S8FND8</accession>
<name>A0A2S8FND8_9BACT</name>
<sequence length="295" mass="32623">MNLELRWQESAWTSCLHAAQILSGKVPENASEALQATLAPPARRLIQEVERAGIAPKLFWRHALPLSAQLSGKSELASVVLRKTRGIELSESSYVATIAGALADLAAAYHKVIPKAEQELSLRRRPIQEAWEARGPGLIYFLNRVLPKEFIPELATVILVLPASAGRGTAHLNYNSLRLEAVLYDPHPQLPEVARLGWLISQLNIDLPKYSELIQPDRVPMIARLATLPAILYAAEEVELVKPGTVTLADALQLWQVAHAGHEALAEIVQQWWQTQETRQAPWPVALAALARMLD</sequence>
<protein>
    <submittedName>
        <fullName evidence="1">Uncharacterized protein</fullName>
    </submittedName>
</protein>
<dbReference type="EMBL" id="PUIB01000017">
    <property type="protein sequence ID" value="PQO33718.1"/>
    <property type="molecule type" value="Genomic_DNA"/>
</dbReference>
<organism evidence="1 2">
    <name type="scientific">Blastopirellula marina</name>
    <dbReference type="NCBI Taxonomy" id="124"/>
    <lineage>
        <taxon>Bacteria</taxon>
        <taxon>Pseudomonadati</taxon>
        <taxon>Planctomycetota</taxon>
        <taxon>Planctomycetia</taxon>
        <taxon>Pirellulales</taxon>
        <taxon>Pirellulaceae</taxon>
        <taxon>Blastopirellula</taxon>
    </lineage>
</organism>
<evidence type="ECO:0000313" key="2">
    <source>
        <dbReference type="Proteomes" id="UP000239388"/>
    </source>
</evidence>
<comment type="caution">
    <text evidence="1">The sequence shown here is derived from an EMBL/GenBank/DDBJ whole genome shotgun (WGS) entry which is preliminary data.</text>
</comment>
<dbReference type="AlphaFoldDB" id="A0A2S8FND8"/>
<reference evidence="1 2" key="1">
    <citation type="submission" date="2018-02" db="EMBL/GenBank/DDBJ databases">
        <title>Comparative genomes isolates from brazilian mangrove.</title>
        <authorList>
            <person name="Araujo J.E."/>
            <person name="Taketani R.G."/>
            <person name="Silva M.C.P."/>
            <person name="Loureco M.V."/>
            <person name="Andreote F.D."/>
        </authorList>
    </citation>
    <scope>NUCLEOTIDE SEQUENCE [LARGE SCALE GENOMIC DNA]</scope>
    <source>
        <strain evidence="1 2">NAP PRIS-MGV</strain>
    </source>
</reference>